<proteinExistence type="predicted"/>
<sequence length="114" mass="13402">MNIPADDPTDIDEYLSQTDYFECRAYGHTFRSKDLWWDIEGSGTTLIYTKTFDCPSCGMSRTDTRDRSRRLIARSYGRIPGYAVKGRRLSRDDVWAWQIEQQLAQQRGRRRRAA</sequence>
<evidence type="ECO:0000313" key="2">
    <source>
        <dbReference type="Proteomes" id="UP000517916"/>
    </source>
</evidence>
<organism evidence="1 2">
    <name type="scientific">Kutzneria viridogrisea</name>
    <dbReference type="NCBI Taxonomy" id="47990"/>
    <lineage>
        <taxon>Bacteria</taxon>
        <taxon>Bacillati</taxon>
        <taxon>Actinomycetota</taxon>
        <taxon>Actinomycetes</taxon>
        <taxon>Pseudonocardiales</taxon>
        <taxon>Pseudonocardiaceae</taxon>
        <taxon>Kutzneria</taxon>
    </lineage>
</organism>
<gene>
    <name evidence="1" type="ORF">BC739_003104</name>
</gene>
<comment type="caution">
    <text evidence="1">The sequence shown here is derived from an EMBL/GenBank/DDBJ whole genome shotgun (WGS) entry which is preliminary data.</text>
</comment>
<dbReference type="EMBL" id="JACJID010000002">
    <property type="protein sequence ID" value="MBA8925905.1"/>
    <property type="molecule type" value="Genomic_DNA"/>
</dbReference>
<accession>A0ABR6BGL3</accession>
<name>A0ABR6BGL3_9PSEU</name>
<dbReference type="Proteomes" id="UP000517916">
    <property type="component" value="Unassembled WGS sequence"/>
</dbReference>
<reference evidence="1 2" key="1">
    <citation type="submission" date="2020-08" db="EMBL/GenBank/DDBJ databases">
        <title>Genomic Encyclopedia of Archaeal and Bacterial Type Strains, Phase II (KMG-II): from individual species to whole genera.</title>
        <authorList>
            <person name="Goeker M."/>
        </authorList>
    </citation>
    <scope>NUCLEOTIDE SEQUENCE [LARGE SCALE GENOMIC DNA]</scope>
    <source>
        <strain evidence="1 2">DSM 43850</strain>
    </source>
</reference>
<protein>
    <submittedName>
        <fullName evidence="1">Uncharacterized protein</fullName>
    </submittedName>
</protein>
<dbReference type="RefSeq" id="WP_182837524.1">
    <property type="nucleotide sequence ID" value="NZ_BAAABQ010000059.1"/>
</dbReference>
<keyword evidence="2" id="KW-1185">Reference proteome</keyword>
<evidence type="ECO:0000313" key="1">
    <source>
        <dbReference type="EMBL" id="MBA8925905.1"/>
    </source>
</evidence>